<organism evidence="6 7">
    <name type="scientific">Fodinicola feengrottensis</name>
    <dbReference type="NCBI Taxonomy" id="435914"/>
    <lineage>
        <taxon>Bacteria</taxon>
        <taxon>Bacillati</taxon>
        <taxon>Actinomycetota</taxon>
        <taxon>Actinomycetes</taxon>
        <taxon>Mycobacteriales</taxon>
        <taxon>Fodinicola</taxon>
    </lineage>
</organism>
<gene>
    <name evidence="6" type="ORF">GCM10009765_49050</name>
</gene>
<keyword evidence="2" id="KW-0560">Oxidoreductase</keyword>
<dbReference type="SMART" id="SM00822">
    <property type="entry name" value="PKS_KR"/>
    <property type="match status" value="1"/>
</dbReference>
<dbReference type="PROSITE" id="PS00061">
    <property type="entry name" value="ADH_SHORT"/>
    <property type="match status" value="1"/>
</dbReference>
<protein>
    <submittedName>
        <fullName evidence="6">SDR family oxidoreductase</fullName>
    </submittedName>
</protein>
<reference evidence="6 7" key="1">
    <citation type="journal article" date="2019" name="Int. J. Syst. Evol. Microbiol.">
        <title>The Global Catalogue of Microorganisms (GCM) 10K type strain sequencing project: providing services to taxonomists for standard genome sequencing and annotation.</title>
        <authorList>
            <consortium name="The Broad Institute Genomics Platform"/>
            <consortium name="The Broad Institute Genome Sequencing Center for Infectious Disease"/>
            <person name="Wu L."/>
            <person name="Ma J."/>
        </authorList>
    </citation>
    <scope>NUCLEOTIDE SEQUENCE [LARGE SCALE GENOMIC DNA]</scope>
    <source>
        <strain evidence="6 7">JCM 14718</strain>
    </source>
</reference>
<evidence type="ECO:0000256" key="4">
    <source>
        <dbReference type="SAM" id="MobiDB-lite"/>
    </source>
</evidence>
<sequence length="312" mass="33161">MTSPLVGKTVLITGAARGIGAATARLAAERGARVALVGLEPDLLTRLAEELGPEHAWYAADVTNQAEMEKMAIDVVRDFGGIDVVVANAGVANNGTVAVNPVDAIVRTIDVNLIGVIRTVKATLPMVTARRGYFTLISSAAAFTVMPGMAAYCASKAGVEQFGNALRFELAYRHVGVGTVHPSWIDTDMVRDQKEDFPTFNETLKKLPWPLNVTTSVDACALAIVDGIERRRRRVYVPRAVGLIEKLRPITLGPIGAAPIMAQARKLVPQIEREMAKLGRSFGRSSAGLGAEPKPATPAASRNGRTRAAAKS</sequence>
<evidence type="ECO:0000313" key="6">
    <source>
        <dbReference type="EMBL" id="GAA1693973.1"/>
    </source>
</evidence>
<dbReference type="InterPro" id="IPR020904">
    <property type="entry name" value="Sc_DH/Rdtase_CS"/>
</dbReference>
<comment type="similarity">
    <text evidence="1 3">Belongs to the short-chain dehydrogenases/reductases (SDR) family.</text>
</comment>
<dbReference type="PANTHER" id="PTHR44196">
    <property type="entry name" value="DEHYDROGENASE/REDUCTASE SDR FAMILY MEMBER 7B"/>
    <property type="match status" value="1"/>
</dbReference>
<dbReference type="SUPFAM" id="SSF51735">
    <property type="entry name" value="NAD(P)-binding Rossmann-fold domains"/>
    <property type="match status" value="1"/>
</dbReference>
<dbReference type="RefSeq" id="WP_163572897.1">
    <property type="nucleotide sequence ID" value="NZ_BAAANY010000020.1"/>
</dbReference>
<dbReference type="Proteomes" id="UP001500618">
    <property type="component" value="Unassembled WGS sequence"/>
</dbReference>
<feature type="domain" description="Ketoreductase" evidence="5">
    <location>
        <begin position="8"/>
        <end position="187"/>
    </location>
</feature>
<dbReference type="CDD" id="cd05233">
    <property type="entry name" value="SDR_c"/>
    <property type="match status" value="1"/>
</dbReference>
<name>A0ABN2HVM1_9ACTN</name>
<proteinExistence type="inferred from homology"/>
<comment type="caution">
    <text evidence="6">The sequence shown here is derived from an EMBL/GenBank/DDBJ whole genome shotgun (WGS) entry which is preliminary data.</text>
</comment>
<evidence type="ECO:0000256" key="2">
    <source>
        <dbReference type="ARBA" id="ARBA00023002"/>
    </source>
</evidence>
<evidence type="ECO:0000256" key="3">
    <source>
        <dbReference type="RuleBase" id="RU000363"/>
    </source>
</evidence>
<evidence type="ECO:0000313" key="7">
    <source>
        <dbReference type="Proteomes" id="UP001500618"/>
    </source>
</evidence>
<dbReference type="InterPro" id="IPR036291">
    <property type="entry name" value="NAD(P)-bd_dom_sf"/>
</dbReference>
<dbReference type="InterPro" id="IPR057326">
    <property type="entry name" value="KR_dom"/>
</dbReference>
<dbReference type="InterPro" id="IPR002347">
    <property type="entry name" value="SDR_fam"/>
</dbReference>
<dbReference type="EMBL" id="BAAANY010000020">
    <property type="protein sequence ID" value="GAA1693973.1"/>
    <property type="molecule type" value="Genomic_DNA"/>
</dbReference>
<evidence type="ECO:0000259" key="5">
    <source>
        <dbReference type="SMART" id="SM00822"/>
    </source>
</evidence>
<dbReference type="NCBIfam" id="NF004526">
    <property type="entry name" value="PRK05872.1"/>
    <property type="match status" value="1"/>
</dbReference>
<dbReference type="PANTHER" id="PTHR44196:SF1">
    <property type="entry name" value="DEHYDROGENASE_REDUCTASE SDR FAMILY MEMBER 7B"/>
    <property type="match status" value="1"/>
</dbReference>
<dbReference type="Gene3D" id="3.40.50.720">
    <property type="entry name" value="NAD(P)-binding Rossmann-like Domain"/>
    <property type="match status" value="1"/>
</dbReference>
<dbReference type="Pfam" id="PF00106">
    <property type="entry name" value="adh_short"/>
    <property type="match status" value="1"/>
</dbReference>
<dbReference type="PRINTS" id="PR00081">
    <property type="entry name" value="GDHRDH"/>
</dbReference>
<evidence type="ECO:0000256" key="1">
    <source>
        <dbReference type="ARBA" id="ARBA00006484"/>
    </source>
</evidence>
<dbReference type="PRINTS" id="PR00080">
    <property type="entry name" value="SDRFAMILY"/>
</dbReference>
<accession>A0ABN2HVM1</accession>
<feature type="region of interest" description="Disordered" evidence="4">
    <location>
        <begin position="282"/>
        <end position="312"/>
    </location>
</feature>
<keyword evidence="7" id="KW-1185">Reference proteome</keyword>